<dbReference type="STRING" id="1747903.ASR47_1006112"/>
<protein>
    <submittedName>
        <fullName evidence="3">YceI-like domain-containing protein</fullName>
    </submittedName>
</protein>
<reference evidence="3 4" key="1">
    <citation type="submission" date="2016-04" db="EMBL/GenBank/DDBJ databases">
        <title>Draft genome sequence of Janthinobacterium psychrotolerans sp. nov., isolated from freshwater sediments in Denmark.</title>
        <authorList>
            <person name="Gong X."/>
            <person name="Skrivergaard S."/>
            <person name="Korsgaard B.S."/>
            <person name="Schreiber L."/>
            <person name="Marshall I.P."/>
            <person name="Finster K."/>
            <person name="Schramm A."/>
        </authorList>
    </citation>
    <scope>NUCLEOTIDE SEQUENCE [LARGE SCALE GENOMIC DNA]</scope>
    <source>
        <strain evidence="3 4">S3-2</strain>
    </source>
</reference>
<name>A0A1A7BYB2_9BURK</name>
<evidence type="ECO:0000313" key="4">
    <source>
        <dbReference type="Proteomes" id="UP000092713"/>
    </source>
</evidence>
<evidence type="ECO:0000256" key="1">
    <source>
        <dbReference type="SAM" id="SignalP"/>
    </source>
</evidence>
<gene>
    <name evidence="3" type="ORF">ASR47_1006112</name>
</gene>
<dbReference type="InterPro" id="IPR007372">
    <property type="entry name" value="Lipid/polyisoprenoid-bd_YceI"/>
</dbReference>
<feature type="domain" description="Lipid/polyisoprenoid-binding YceI-like" evidence="2">
    <location>
        <begin position="71"/>
        <end position="222"/>
    </location>
</feature>
<dbReference type="PATRIC" id="fig|1747903.4.peg.2063"/>
<dbReference type="Proteomes" id="UP000092713">
    <property type="component" value="Unassembled WGS sequence"/>
</dbReference>
<feature type="signal peptide" evidence="1">
    <location>
        <begin position="1"/>
        <end position="20"/>
    </location>
</feature>
<keyword evidence="1" id="KW-0732">Signal</keyword>
<dbReference type="SUPFAM" id="SSF101874">
    <property type="entry name" value="YceI-like"/>
    <property type="match status" value="1"/>
</dbReference>
<dbReference type="AlphaFoldDB" id="A0A1A7BYB2"/>
<evidence type="ECO:0000259" key="2">
    <source>
        <dbReference type="SMART" id="SM00867"/>
    </source>
</evidence>
<dbReference type="RefSeq" id="WP_065308760.1">
    <property type="nucleotide sequence ID" value="NZ_LOCQ01000057.1"/>
</dbReference>
<dbReference type="EMBL" id="LOCQ01000057">
    <property type="protein sequence ID" value="OBV38512.1"/>
    <property type="molecule type" value="Genomic_DNA"/>
</dbReference>
<accession>A0A1A7BYB2</accession>
<dbReference type="OrthoDB" id="273832at2"/>
<comment type="caution">
    <text evidence="3">The sequence shown here is derived from an EMBL/GenBank/DDBJ whole genome shotgun (WGS) entry which is preliminary data.</text>
</comment>
<dbReference type="Pfam" id="PF04264">
    <property type="entry name" value="YceI"/>
    <property type="match status" value="1"/>
</dbReference>
<proteinExistence type="predicted"/>
<dbReference type="InterPro" id="IPR036761">
    <property type="entry name" value="TTHA0802/YceI-like_sf"/>
</dbReference>
<dbReference type="SMART" id="SM00867">
    <property type="entry name" value="YceI"/>
    <property type="match status" value="1"/>
</dbReference>
<evidence type="ECO:0000313" key="3">
    <source>
        <dbReference type="EMBL" id="OBV38512.1"/>
    </source>
</evidence>
<keyword evidence="4" id="KW-1185">Reference proteome</keyword>
<organism evidence="3 4">
    <name type="scientific">Janthinobacterium psychrotolerans</name>
    <dbReference type="NCBI Taxonomy" id="1747903"/>
    <lineage>
        <taxon>Bacteria</taxon>
        <taxon>Pseudomonadati</taxon>
        <taxon>Pseudomonadota</taxon>
        <taxon>Betaproteobacteria</taxon>
        <taxon>Burkholderiales</taxon>
        <taxon>Oxalobacteraceae</taxon>
        <taxon>Janthinobacterium</taxon>
    </lineage>
</organism>
<feature type="chain" id="PRO_5008355437" evidence="1">
    <location>
        <begin position="21"/>
        <end position="236"/>
    </location>
</feature>
<sequence length="236" mass="24584">MRHPCLLLTCLLLAACTPLAVTPPAPASQATVSAPLQAPARDENVLAIDSQATLLTITVRRGGALARLGHDHVVASRTVTGWVAPQLKQADFQFRLDAMSVDESALRQRAGLETTPSAEAIAGTRHNMLVRVLDAERYPDVRVQATLQAGANAVDAAITLHGVTRQVVVPVTLAQAPDGRGLRASGAFVLKQSDFGIVPFSIMGGAMAVQDQMELAFDIVAGARASAPGSASAPAR</sequence>
<dbReference type="Gene3D" id="2.40.128.110">
    <property type="entry name" value="Lipid/polyisoprenoid-binding, YceI-like"/>
    <property type="match status" value="1"/>
</dbReference>
<dbReference type="PROSITE" id="PS51257">
    <property type="entry name" value="PROKAR_LIPOPROTEIN"/>
    <property type="match status" value="1"/>
</dbReference>